<feature type="region of interest" description="Disordered" evidence="1">
    <location>
        <begin position="154"/>
        <end position="191"/>
    </location>
</feature>
<protein>
    <recommendedName>
        <fullName evidence="2">CUE domain-containing protein</fullName>
    </recommendedName>
</protein>
<dbReference type="InterPro" id="IPR052772">
    <property type="entry name" value="Endo/PolyKinase_Domain-Protein"/>
</dbReference>
<feature type="compositionally biased region" description="Polar residues" evidence="1">
    <location>
        <begin position="165"/>
        <end position="191"/>
    </location>
</feature>
<dbReference type="SUPFAM" id="SSF46934">
    <property type="entry name" value="UBA-like"/>
    <property type="match status" value="1"/>
</dbReference>
<feature type="region of interest" description="Disordered" evidence="1">
    <location>
        <begin position="1"/>
        <end position="27"/>
    </location>
</feature>
<name>A0ABN9FTW5_9NEOB</name>
<evidence type="ECO:0000256" key="1">
    <source>
        <dbReference type="SAM" id="MobiDB-lite"/>
    </source>
</evidence>
<dbReference type="SMART" id="SM00546">
    <property type="entry name" value="CUE"/>
    <property type="match status" value="1"/>
</dbReference>
<sequence>MPRKRRSLSLSPQKKTSNPSIPVDFSSSATLPLPPAMSGNKKEVVSSMCEMFPNLEPSLIEMVLSEYTEVEIVMDYLLELSTVAKMEANLESTGFEKITSYLDGVQVNSHEENEDTVTDKAEDYLDDPCIDETACHDLDMLLDEALDRYGLTSPEDIYSTEKPKSSLSEASTSGVMSQQVQSPSPGNTSFHSEYMENIAQSQIRLARAEELQLGDSPTKSNADTISTTSSVKPKITELEQTETSPGTNDIFLQNDRTGTINAQRHFASNEMPAVQKFNQESIHSVLTAQSDAPSISPKSQIKWNPLASAFFPASSQHGSFITPVVANPVQWSYAACARHPSGLISYNAQVPSAYVWNPFSSTQWTSENVMPISVPNPKPQPSTQTSKKVTRLVGKVLILLRGAPGSGKSTLARMLLEQHPTGVILSTDDYFDQNGQYQYDKNCLSEAHDWNQKRAKDAFEKECLTDYNRQYQLTWMGNEAIHLYGHETQI</sequence>
<accession>A0ABN9FTW5</accession>
<feature type="compositionally biased region" description="Polar residues" evidence="1">
    <location>
        <begin position="215"/>
        <end position="231"/>
    </location>
</feature>
<dbReference type="Gene3D" id="3.40.50.300">
    <property type="entry name" value="P-loop containing nucleotide triphosphate hydrolases"/>
    <property type="match status" value="1"/>
</dbReference>
<organism evidence="3 4">
    <name type="scientific">Staurois parvus</name>
    <dbReference type="NCBI Taxonomy" id="386267"/>
    <lineage>
        <taxon>Eukaryota</taxon>
        <taxon>Metazoa</taxon>
        <taxon>Chordata</taxon>
        <taxon>Craniata</taxon>
        <taxon>Vertebrata</taxon>
        <taxon>Euteleostomi</taxon>
        <taxon>Amphibia</taxon>
        <taxon>Batrachia</taxon>
        <taxon>Anura</taxon>
        <taxon>Neobatrachia</taxon>
        <taxon>Ranoidea</taxon>
        <taxon>Ranidae</taxon>
        <taxon>Staurois</taxon>
    </lineage>
</organism>
<gene>
    <name evidence="3" type="ORF">SPARVUS_LOCUS12736776</name>
</gene>
<dbReference type="PANTHER" id="PTHR46535:SF1">
    <property type="entry name" value="NEDD4-BINDING PROTEIN 2"/>
    <property type="match status" value="1"/>
</dbReference>
<proteinExistence type="predicted"/>
<dbReference type="Proteomes" id="UP001162483">
    <property type="component" value="Unassembled WGS sequence"/>
</dbReference>
<evidence type="ECO:0000259" key="2">
    <source>
        <dbReference type="PROSITE" id="PS51140"/>
    </source>
</evidence>
<dbReference type="SUPFAM" id="SSF52540">
    <property type="entry name" value="P-loop containing nucleoside triphosphate hydrolases"/>
    <property type="match status" value="1"/>
</dbReference>
<keyword evidence="4" id="KW-1185">Reference proteome</keyword>
<feature type="domain" description="CUE" evidence="2">
    <location>
        <begin position="40"/>
        <end position="82"/>
    </location>
</feature>
<dbReference type="PROSITE" id="PS51140">
    <property type="entry name" value="CUE"/>
    <property type="match status" value="1"/>
</dbReference>
<feature type="compositionally biased region" description="Polar residues" evidence="1">
    <location>
        <begin position="8"/>
        <end position="27"/>
    </location>
</feature>
<dbReference type="Pfam" id="PF13671">
    <property type="entry name" value="AAA_33"/>
    <property type="match status" value="1"/>
</dbReference>
<reference evidence="3" key="1">
    <citation type="submission" date="2023-05" db="EMBL/GenBank/DDBJ databases">
        <authorList>
            <person name="Stuckert A."/>
        </authorList>
    </citation>
    <scope>NUCLEOTIDE SEQUENCE</scope>
</reference>
<dbReference type="InterPro" id="IPR003892">
    <property type="entry name" value="CUE"/>
</dbReference>
<dbReference type="InterPro" id="IPR009060">
    <property type="entry name" value="UBA-like_sf"/>
</dbReference>
<feature type="region of interest" description="Disordered" evidence="1">
    <location>
        <begin position="214"/>
        <end position="234"/>
    </location>
</feature>
<dbReference type="EMBL" id="CATNWA010017426">
    <property type="protein sequence ID" value="CAI9600369.1"/>
    <property type="molecule type" value="Genomic_DNA"/>
</dbReference>
<dbReference type="PANTHER" id="PTHR46535">
    <property type="entry name" value="NEDD4-BINDING PROTEIN 2"/>
    <property type="match status" value="1"/>
</dbReference>
<evidence type="ECO:0000313" key="4">
    <source>
        <dbReference type="Proteomes" id="UP001162483"/>
    </source>
</evidence>
<comment type="caution">
    <text evidence="3">The sequence shown here is derived from an EMBL/GenBank/DDBJ whole genome shotgun (WGS) entry which is preliminary data.</text>
</comment>
<dbReference type="InterPro" id="IPR027417">
    <property type="entry name" value="P-loop_NTPase"/>
</dbReference>
<dbReference type="Gene3D" id="1.10.8.10">
    <property type="entry name" value="DNA helicase RuvA subunit, C-terminal domain"/>
    <property type="match status" value="1"/>
</dbReference>
<evidence type="ECO:0000313" key="3">
    <source>
        <dbReference type="EMBL" id="CAI9600369.1"/>
    </source>
</evidence>